<dbReference type="Pfam" id="PF01694">
    <property type="entry name" value="Rhomboid"/>
    <property type="match status" value="1"/>
</dbReference>
<keyword evidence="3 8" id="KW-0812">Transmembrane</keyword>
<feature type="transmembrane region" description="Helical" evidence="8">
    <location>
        <begin position="272"/>
        <end position="291"/>
    </location>
</feature>
<dbReference type="InterPro" id="IPR050925">
    <property type="entry name" value="Rhomboid_protease_S54"/>
</dbReference>
<feature type="transmembrane region" description="Helical" evidence="8">
    <location>
        <begin position="168"/>
        <end position="188"/>
    </location>
</feature>
<name>A0A9Q8UVL0_PASFU</name>
<keyword evidence="4" id="KW-0378">Hydrolase</keyword>
<evidence type="ECO:0000256" key="6">
    <source>
        <dbReference type="ARBA" id="ARBA00023136"/>
    </source>
</evidence>
<evidence type="ECO:0000256" key="2">
    <source>
        <dbReference type="ARBA" id="ARBA00009045"/>
    </source>
</evidence>
<evidence type="ECO:0000256" key="3">
    <source>
        <dbReference type="ARBA" id="ARBA00022692"/>
    </source>
</evidence>
<evidence type="ECO:0000313" key="11">
    <source>
        <dbReference type="Proteomes" id="UP000756132"/>
    </source>
</evidence>
<gene>
    <name evidence="10" type="ORF">CLAFUR5_12816</name>
</gene>
<protein>
    <submittedName>
        <fullName evidence="10">RHOMBOID-like protein 12, mitochondrial</fullName>
    </submittedName>
</protein>
<evidence type="ECO:0000256" key="4">
    <source>
        <dbReference type="ARBA" id="ARBA00022801"/>
    </source>
</evidence>
<comment type="subcellular location">
    <subcellularLocation>
        <location evidence="1">Membrane</location>
        <topology evidence="1">Multi-pass membrane protein</topology>
    </subcellularLocation>
</comment>
<proteinExistence type="inferred from homology"/>
<dbReference type="GeneID" id="71992694"/>
<dbReference type="RefSeq" id="XP_047768452.1">
    <property type="nucleotide sequence ID" value="XM_047911964.1"/>
</dbReference>
<dbReference type="GO" id="GO:0004252">
    <property type="term" value="F:serine-type endopeptidase activity"/>
    <property type="evidence" value="ECO:0007669"/>
    <property type="project" value="InterPro"/>
</dbReference>
<evidence type="ECO:0000256" key="5">
    <source>
        <dbReference type="ARBA" id="ARBA00022989"/>
    </source>
</evidence>
<dbReference type="Gene3D" id="1.20.1540.10">
    <property type="entry name" value="Rhomboid-like"/>
    <property type="match status" value="1"/>
</dbReference>
<dbReference type="PANTHER" id="PTHR43731">
    <property type="entry name" value="RHOMBOID PROTEASE"/>
    <property type="match status" value="1"/>
</dbReference>
<dbReference type="AlphaFoldDB" id="A0A9Q8UVL0"/>
<organism evidence="10 11">
    <name type="scientific">Passalora fulva</name>
    <name type="common">Tomato leaf mold</name>
    <name type="synonym">Cladosporium fulvum</name>
    <dbReference type="NCBI Taxonomy" id="5499"/>
    <lineage>
        <taxon>Eukaryota</taxon>
        <taxon>Fungi</taxon>
        <taxon>Dikarya</taxon>
        <taxon>Ascomycota</taxon>
        <taxon>Pezizomycotina</taxon>
        <taxon>Dothideomycetes</taxon>
        <taxon>Dothideomycetidae</taxon>
        <taxon>Mycosphaerellales</taxon>
        <taxon>Mycosphaerellaceae</taxon>
        <taxon>Fulvia</taxon>
    </lineage>
</organism>
<feature type="transmembrane region" description="Helical" evidence="8">
    <location>
        <begin position="143"/>
        <end position="162"/>
    </location>
</feature>
<dbReference type="OrthoDB" id="418595at2759"/>
<feature type="compositionally biased region" description="Polar residues" evidence="7">
    <location>
        <begin position="34"/>
        <end position="57"/>
    </location>
</feature>
<dbReference type="EMBL" id="CP090173">
    <property type="protein sequence ID" value="UJO24086.1"/>
    <property type="molecule type" value="Genomic_DNA"/>
</dbReference>
<evidence type="ECO:0000259" key="9">
    <source>
        <dbReference type="Pfam" id="PF01694"/>
    </source>
</evidence>
<evidence type="ECO:0000256" key="7">
    <source>
        <dbReference type="SAM" id="MobiDB-lite"/>
    </source>
</evidence>
<keyword evidence="6 8" id="KW-0472">Membrane</keyword>
<dbReference type="InterPro" id="IPR022764">
    <property type="entry name" value="Peptidase_S54_rhomboid_dom"/>
</dbReference>
<keyword evidence="5 8" id="KW-1133">Transmembrane helix</keyword>
<feature type="region of interest" description="Disordered" evidence="7">
    <location>
        <begin position="21"/>
        <end position="57"/>
    </location>
</feature>
<sequence>MLTLRARAPRIRKGPCLRVTPQTQSASAARRTFRSTSDKQTPFFSSQPGHRTTSSASGRLGLNLFRSYTSYGPSGPAYRSAKSVAWALIGLNTAVFATWQCAKATRDTKLIRFMDNNFLLSTDSIKAGRYHTLLTSAFSHRDIGHFVFNMIALFTFGNLLAISGVGRFHVLAAGLGSALVGSLASLYHQWPRQAPQKRDVWGAFGGGRTRVLMQNLGASGLVMGLGATATCLMPFAPMRLIFMPLIPIPLFVLTLVYFGVDAFFLDRGQTGIGHAAHMGGTVFGAIYYFTYLGKYGGVWPMLRRAIMRR</sequence>
<dbReference type="KEGG" id="ffu:CLAFUR5_12816"/>
<accession>A0A9Q8UVL0</accession>
<dbReference type="SUPFAM" id="SSF144091">
    <property type="entry name" value="Rhomboid-like"/>
    <property type="match status" value="1"/>
</dbReference>
<feature type="transmembrane region" description="Helical" evidence="8">
    <location>
        <begin position="241"/>
        <end position="260"/>
    </location>
</feature>
<evidence type="ECO:0000256" key="8">
    <source>
        <dbReference type="SAM" id="Phobius"/>
    </source>
</evidence>
<evidence type="ECO:0000256" key="1">
    <source>
        <dbReference type="ARBA" id="ARBA00004141"/>
    </source>
</evidence>
<dbReference type="OMA" id="VFLAWQY"/>
<dbReference type="GO" id="GO:0016020">
    <property type="term" value="C:membrane"/>
    <property type="evidence" value="ECO:0007669"/>
    <property type="project" value="UniProtKB-SubCell"/>
</dbReference>
<feature type="transmembrane region" description="Helical" evidence="8">
    <location>
        <begin position="216"/>
        <end position="235"/>
    </location>
</feature>
<dbReference type="InterPro" id="IPR035952">
    <property type="entry name" value="Rhomboid-like_sf"/>
</dbReference>
<reference evidence="10" key="1">
    <citation type="submission" date="2021-12" db="EMBL/GenBank/DDBJ databases">
        <authorList>
            <person name="Zaccaron A."/>
            <person name="Stergiopoulos I."/>
        </authorList>
    </citation>
    <scope>NUCLEOTIDE SEQUENCE</scope>
    <source>
        <strain evidence="10">Race5_Kim</strain>
    </source>
</reference>
<keyword evidence="11" id="KW-1185">Reference proteome</keyword>
<feature type="domain" description="Peptidase S54 rhomboid" evidence="9">
    <location>
        <begin position="128"/>
        <end position="292"/>
    </location>
</feature>
<comment type="similarity">
    <text evidence="2">Belongs to the peptidase S54 family.</text>
</comment>
<dbReference type="PANTHER" id="PTHR43731:SF14">
    <property type="entry name" value="PRESENILIN-ASSOCIATED RHOMBOID-LIKE PROTEIN, MITOCHONDRIAL"/>
    <property type="match status" value="1"/>
</dbReference>
<evidence type="ECO:0000313" key="10">
    <source>
        <dbReference type="EMBL" id="UJO24086.1"/>
    </source>
</evidence>
<reference evidence="10" key="2">
    <citation type="journal article" date="2022" name="Microb. Genom.">
        <title>A chromosome-scale genome assembly of the tomato pathogen Cladosporium fulvum reveals a compartmentalized genome architecture and the presence of a dispensable chromosome.</title>
        <authorList>
            <person name="Zaccaron A.Z."/>
            <person name="Chen L.H."/>
            <person name="Samaras A."/>
            <person name="Stergiopoulos I."/>
        </authorList>
    </citation>
    <scope>NUCLEOTIDE SEQUENCE</scope>
    <source>
        <strain evidence="10">Race5_Kim</strain>
    </source>
</reference>
<dbReference type="Proteomes" id="UP000756132">
    <property type="component" value="Chromosome 11"/>
</dbReference>